<organism evidence="1 2">
    <name type="scientific">Mucuna pruriens</name>
    <name type="common">Velvet bean</name>
    <name type="synonym">Dolichos pruriens</name>
    <dbReference type="NCBI Taxonomy" id="157652"/>
    <lineage>
        <taxon>Eukaryota</taxon>
        <taxon>Viridiplantae</taxon>
        <taxon>Streptophyta</taxon>
        <taxon>Embryophyta</taxon>
        <taxon>Tracheophyta</taxon>
        <taxon>Spermatophyta</taxon>
        <taxon>Magnoliopsida</taxon>
        <taxon>eudicotyledons</taxon>
        <taxon>Gunneridae</taxon>
        <taxon>Pentapetalae</taxon>
        <taxon>rosids</taxon>
        <taxon>fabids</taxon>
        <taxon>Fabales</taxon>
        <taxon>Fabaceae</taxon>
        <taxon>Papilionoideae</taxon>
        <taxon>50 kb inversion clade</taxon>
        <taxon>NPAAA clade</taxon>
        <taxon>indigoferoid/millettioid clade</taxon>
        <taxon>Phaseoleae</taxon>
        <taxon>Mucuna</taxon>
    </lineage>
</organism>
<protein>
    <recommendedName>
        <fullName evidence="3">Integrase zinc-binding domain-containing protein</fullName>
    </recommendedName>
</protein>
<keyword evidence="2" id="KW-1185">Reference proteome</keyword>
<dbReference type="AlphaFoldDB" id="A0A371FKZ5"/>
<evidence type="ECO:0008006" key="3">
    <source>
        <dbReference type="Google" id="ProtNLM"/>
    </source>
</evidence>
<gene>
    <name evidence="1" type="ORF">CR513_40640</name>
</gene>
<reference evidence="1" key="1">
    <citation type="submission" date="2018-05" db="EMBL/GenBank/DDBJ databases">
        <title>Draft genome of Mucuna pruriens seed.</title>
        <authorList>
            <person name="Nnadi N.E."/>
            <person name="Vos R."/>
            <person name="Hasami M.H."/>
            <person name="Devisetty U.K."/>
            <person name="Aguiy J.C."/>
        </authorList>
    </citation>
    <scope>NUCLEOTIDE SEQUENCE [LARGE SCALE GENOMIC DNA]</scope>
    <source>
        <strain evidence="1">JCA_2017</strain>
    </source>
</reference>
<comment type="caution">
    <text evidence="1">The sequence shown here is derived from an EMBL/GenBank/DDBJ whole genome shotgun (WGS) entry which is preliminary data.</text>
</comment>
<feature type="non-terminal residue" evidence="1">
    <location>
        <position position="1"/>
    </location>
</feature>
<dbReference type="Proteomes" id="UP000257109">
    <property type="component" value="Unassembled WGS sequence"/>
</dbReference>
<evidence type="ECO:0000313" key="2">
    <source>
        <dbReference type="Proteomes" id="UP000257109"/>
    </source>
</evidence>
<proteinExistence type="predicted"/>
<sequence length="70" mass="8505">MNFFHNIPIRDHSRYYIIYKRLFGHLYWCSMKRSIKEFETFDISLAIVDHLSKYAHILPLNHSFTSKTIV</sequence>
<dbReference type="EMBL" id="QJKJ01008672">
    <property type="protein sequence ID" value="RDX78997.1"/>
    <property type="molecule type" value="Genomic_DNA"/>
</dbReference>
<name>A0A371FKZ5_MUCPR</name>
<evidence type="ECO:0000313" key="1">
    <source>
        <dbReference type="EMBL" id="RDX78997.1"/>
    </source>
</evidence>
<accession>A0A371FKZ5</accession>